<proteinExistence type="inferred from homology"/>
<dbReference type="STRING" id="595670.SAMN05421643_10520"/>
<evidence type="ECO:0000256" key="2">
    <source>
        <dbReference type="ARBA" id="ARBA00022747"/>
    </source>
</evidence>
<evidence type="ECO:0000313" key="5">
    <source>
        <dbReference type="EMBL" id="SDY18698.1"/>
    </source>
</evidence>
<keyword evidence="2" id="KW-0680">Restriction system</keyword>
<feature type="domain" description="Type I restriction modification DNA specificity" evidence="4">
    <location>
        <begin position="102"/>
        <end position="277"/>
    </location>
</feature>
<dbReference type="SUPFAM" id="SSF116734">
    <property type="entry name" value="DNA methylase specificity domain"/>
    <property type="match status" value="2"/>
</dbReference>
<evidence type="ECO:0000313" key="6">
    <source>
        <dbReference type="Proteomes" id="UP000199035"/>
    </source>
</evidence>
<keyword evidence="6" id="KW-1185">Reference proteome</keyword>
<dbReference type="GO" id="GO:0009307">
    <property type="term" value="P:DNA restriction-modification system"/>
    <property type="evidence" value="ECO:0007669"/>
    <property type="project" value="UniProtKB-KW"/>
</dbReference>
<name>A0A1H3HV63_9GAMM</name>
<dbReference type="InterPro" id="IPR000055">
    <property type="entry name" value="Restrct_endonuc_typeI_TRD"/>
</dbReference>
<feature type="domain" description="Type I restriction modification DNA specificity" evidence="4">
    <location>
        <begin position="397"/>
        <end position="564"/>
    </location>
</feature>
<organism evidence="5 6">
    <name type="scientific">Acinetobacter kyonggiensis</name>
    <dbReference type="NCBI Taxonomy" id="595670"/>
    <lineage>
        <taxon>Bacteria</taxon>
        <taxon>Pseudomonadati</taxon>
        <taxon>Pseudomonadota</taxon>
        <taxon>Gammaproteobacteria</taxon>
        <taxon>Moraxellales</taxon>
        <taxon>Moraxellaceae</taxon>
        <taxon>Acinetobacter</taxon>
    </lineage>
</organism>
<dbReference type="Pfam" id="PF01420">
    <property type="entry name" value="Methylase_S"/>
    <property type="match status" value="2"/>
</dbReference>
<evidence type="ECO:0000256" key="1">
    <source>
        <dbReference type="ARBA" id="ARBA00010923"/>
    </source>
</evidence>
<reference evidence="6" key="1">
    <citation type="submission" date="2016-10" db="EMBL/GenBank/DDBJ databases">
        <authorList>
            <person name="Varghese N."/>
            <person name="Submissions S."/>
        </authorList>
    </citation>
    <scope>NUCLEOTIDE SEQUENCE [LARGE SCALE GENOMIC DNA]</scope>
    <source>
        <strain evidence="6">ANC 5109</strain>
    </source>
</reference>
<dbReference type="RefSeq" id="WP_092688492.1">
    <property type="nucleotide sequence ID" value="NZ_FNPK01000005.1"/>
</dbReference>
<comment type="similarity">
    <text evidence="1">Belongs to the type-I restriction system S methylase family.</text>
</comment>
<dbReference type="CDD" id="cd17282">
    <property type="entry name" value="RMtype1_S_Eco16444ORF1681_TRD1-CR1_like"/>
    <property type="match status" value="1"/>
</dbReference>
<dbReference type="Proteomes" id="UP000199035">
    <property type="component" value="Unassembled WGS sequence"/>
</dbReference>
<dbReference type="PANTHER" id="PTHR43140:SF1">
    <property type="entry name" value="TYPE I RESTRICTION ENZYME ECOKI SPECIFICITY SUBUNIT"/>
    <property type="match status" value="1"/>
</dbReference>
<evidence type="ECO:0000259" key="4">
    <source>
        <dbReference type="Pfam" id="PF01420"/>
    </source>
</evidence>
<keyword evidence="3" id="KW-0238">DNA-binding</keyword>
<protein>
    <submittedName>
        <fullName evidence="5">Type I restriction enzyme, S subunit</fullName>
    </submittedName>
</protein>
<dbReference type="AlphaFoldDB" id="A0A1H3HV63"/>
<dbReference type="InterPro" id="IPR051212">
    <property type="entry name" value="Type-I_RE_S_subunit"/>
</dbReference>
<gene>
    <name evidence="5" type="ORF">SAMN05421643_10520</name>
</gene>
<dbReference type="PANTHER" id="PTHR43140">
    <property type="entry name" value="TYPE-1 RESTRICTION ENZYME ECOKI SPECIFICITY PROTEIN"/>
    <property type="match status" value="1"/>
</dbReference>
<dbReference type="InterPro" id="IPR044946">
    <property type="entry name" value="Restrct_endonuc_typeI_TRD_sf"/>
</dbReference>
<dbReference type="CDD" id="cd17246">
    <property type="entry name" value="RMtype1_S_SonII-TRD2-CR2_like"/>
    <property type="match status" value="1"/>
</dbReference>
<dbReference type="EMBL" id="FNPK01000005">
    <property type="protein sequence ID" value="SDY18698.1"/>
    <property type="molecule type" value="Genomic_DNA"/>
</dbReference>
<accession>A0A1H3HV63</accession>
<evidence type="ECO:0000256" key="3">
    <source>
        <dbReference type="ARBA" id="ARBA00023125"/>
    </source>
</evidence>
<sequence>MTDVKKLITENLDIWLTAETEKKSGRGRSSGSANSIYGVQKLRELILELAVTGRLTNQKKDEDAKELLNCLLAERAELIKQKKIRNSKVNSIDKSQFHVDIPDNWEVCNLGSISKKLTDGSHNPPANNGSGFPMLSSQNVNDSTIDFENPSRFVDQSGFEIENARTDIKTGDVLLTIVGSIGRSAVVPPQAPKFVLQRSVAVIQTGINSYYLSLYFHSPLCIKYFLEHGKGTAQKGIYLNKLSDLPLALPPLEEQQRIVSKVDELMQLCDQLEQQQNLSSKAHDQLVDTLLSVLINSSDVDEFKKNWQRVSENFDLLFATEYCFEQLKQTILQLAVMGKLVKQDPADEPASELLEQISQEKNKLVKDGKIKKSKSLPEIDLDKVPFEIPDSWAWARFSELGEFGRGKSKHRPRNDPALFNPPIYPLVQTGEVARAGNIILEYHSKYSEVGLAQSRMWSKGTLCITIAANIADSAILGFDACFPDSVVGFTPIEPLHSTRYLLFFMKTARQQLLEYAPATAQKNINLEILESVYIPIPPLNEQEKIIQTVDEFLNICNALKDKIKHVNRIKCELSDALVSNALNDLNSISKHKTTDNLIQFEKPIEAFKQSNQKITDQIDLFVDESVEGDVKLLSLAAEITFQLHTEPTFGHLKLQKLIYLCQQLKHMDLAADFKQHAAGPYDPVMARYLDKEFKDREWFSYDPKRDLKYKPLSKCNDHRSAFNKYFAKDVSEIYDLIGLFRTSKSDHIEIVATLFACWLRLLEKKLSVTEEQLLKDFYAWSKEKKEFSQNEVLNGLKWMKQNAVVPL</sequence>
<dbReference type="Gene3D" id="3.90.220.20">
    <property type="entry name" value="DNA methylase specificity domains"/>
    <property type="match status" value="2"/>
</dbReference>
<dbReference type="GO" id="GO:0003677">
    <property type="term" value="F:DNA binding"/>
    <property type="evidence" value="ECO:0007669"/>
    <property type="project" value="UniProtKB-KW"/>
</dbReference>